<evidence type="ECO:0000256" key="9">
    <source>
        <dbReference type="RuleBase" id="RU003679"/>
    </source>
</evidence>
<comment type="similarity">
    <text evidence="2 9">Belongs to the glycosyl hydrolase 35 family.</text>
</comment>
<dbReference type="InterPro" id="IPR037110">
    <property type="entry name" value="Betagal_dom2_sf"/>
</dbReference>
<evidence type="ECO:0000256" key="4">
    <source>
        <dbReference type="ARBA" id="ARBA00022729"/>
    </source>
</evidence>
<dbReference type="InterPro" id="IPR017853">
    <property type="entry name" value="GH"/>
</dbReference>
<dbReference type="Pfam" id="PF10435">
    <property type="entry name" value="BetaGal_dom2"/>
    <property type="match status" value="1"/>
</dbReference>
<evidence type="ECO:0000256" key="10">
    <source>
        <dbReference type="SAM" id="SignalP"/>
    </source>
</evidence>
<dbReference type="Gene3D" id="3.20.20.80">
    <property type="entry name" value="Glycosidases"/>
    <property type="match status" value="1"/>
</dbReference>
<comment type="caution">
    <text evidence="12">The sequence shown here is derived from an EMBL/GenBank/DDBJ whole genome shotgun (WGS) entry which is preliminary data.</text>
</comment>
<reference evidence="12 13" key="1">
    <citation type="submission" date="2024-09" db="EMBL/GenBank/DDBJ databases">
        <title>Rethinking Asexuality: The Enigmatic Case of Functional Sexual Genes in Lepraria (Stereocaulaceae).</title>
        <authorList>
            <person name="Doellman M."/>
            <person name="Sun Y."/>
            <person name="Barcenas-Pena A."/>
            <person name="Lumbsch H.T."/>
            <person name="Grewe F."/>
        </authorList>
    </citation>
    <scope>NUCLEOTIDE SEQUENCE [LARGE SCALE GENOMIC DNA]</scope>
    <source>
        <strain evidence="12 13">Mercado 3170</strain>
    </source>
</reference>
<dbReference type="PANTHER" id="PTHR23421">
    <property type="entry name" value="BETA-GALACTOSIDASE RELATED"/>
    <property type="match status" value="1"/>
</dbReference>
<keyword evidence="7 8" id="KW-0326">Glycosidase</keyword>
<dbReference type="PROSITE" id="PS01182">
    <property type="entry name" value="GLYCOSYL_HYDROL_F35"/>
    <property type="match status" value="1"/>
</dbReference>
<accession>A0ABR4A986</accession>
<dbReference type="Gene3D" id="2.60.120.260">
    <property type="entry name" value="Galactose-binding domain-like"/>
    <property type="match status" value="2"/>
</dbReference>
<dbReference type="SUPFAM" id="SSF51011">
    <property type="entry name" value="Glycosyl hydrolase domain"/>
    <property type="match status" value="1"/>
</dbReference>
<evidence type="ECO:0000256" key="1">
    <source>
        <dbReference type="ARBA" id="ARBA00001412"/>
    </source>
</evidence>
<dbReference type="Gene3D" id="2.102.20.10">
    <property type="entry name" value="Beta-galactosidase, domain 2"/>
    <property type="match status" value="1"/>
</dbReference>
<feature type="signal peptide" evidence="10">
    <location>
        <begin position="1"/>
        <end position="21"/>
    </location>
</feature>
<evidence type="ECO:0000313" key="13">
    <source>
        <dbReference type="Proteomes" id="UP001590950"/>
    </source>
</evidence>
<dbReference type="SUPFAM" id="SSF117100">
    <property type="entry name" value="Beta-galactosidase LacA, domain 3"/>
    <property type="match status" value="1"/>
</dbReference>
<evidence type="ECO:0000313" key="12">
    <source>
        <dbReference type="EMBL" id="KAL2039908.1"/>
    </source>
</evidence>
<dbReference type="EC" id="3.2.1.23" evidence="3 8"/>
<dbReference type="Gene3D" id="2.60.390.10">
    <property type="entry name" value="Beta-galactosidase, domain 3"/>
    <property type="match status" value="1"/>
</dbReference>
<evidence type="ECO:0000256" key="7">
    <source>
        <dbReference type="ARBA" id="ARBA00023295"/>
    </source>
</evidence>
<comment type="catalytic activity">
    <reaction evidence="1 8">
        <text>Hydrolysis of terminal non-reducing beta-D-galactose residues in beta-D-galactosides.</text>
        <dbReference type="EC" id="3.2.1.23"/>
    </reaction>
</comment>
<evidence type="ECO:0000256" key="5">
    <source>
        <dbReference type="ARBA" id="ARBA00022801"/>
    </source>
</evidence>
<dbReference type="Proteomes" id="UP001590950">
    <property type="component" value="Unassembled WGS sequence"/>
</dbReference>
<evidence type="ECO:0000256" key="6">
    <source>
        <dbReference type="ARBA" id="ARBA00023180"/>
    </source>
</evidence>
<feature type="domain" description="Beta-galactosidase" evidence="11">
    <location>
        <begin position="392"/>
        <end position="569"/>
    </location>
</feature>
<sequence>MTFSRLLVALVLSLLSLQVFARALGRQPHELVKPYKRAALQDIVTWDQYSIFVHGKRIFFYSGEVHPFRLPVPSLYLDIFHKIKALGYTGVSFYIDWALLEGQQGTFNGEGVFDLQPFLDAASQAGLYLLARPGPYINAEASGGGFPGWLQRTEEIYRTPAYVKYTDNYAANVGPILAKAQVTNGGPLILLQIENEYSNALAGLPFPDPQYFVDIEDQWRKAGIVIPFLNNDIGPNGLFTPGNISGSVDIYGFDDYPMGFNCKVPATWPSGSLPSNLRVLHDLESHTTPFAIIENQGGSFDPWGGPGYDNCAAWFNMEAERIVYKNDFSFGTTIMNMYMTYGGTNWGNLGFPGVYTSYDYGAIIAEDRTIAREKYSEAKLNANFAMASGDVYLTAVPTESAASGTFVSDNSLAVTPLKSNSTMFYVVRHGDYTSQASTPYRLTVTTSQGSISIPQLSSTLMLNGRDSKIHVTDYDVGGTNMLYASAEIFTWKAYGSYKVLILYGGPGETHEAAFVTTSNGRVLEGNGVTIKPTSGSLQLNWAVTSARKVVLIGSNFFVYLLDRNDAYNYWVLELPAPSPVNNFHDPGNTAVIVRAGYLLRTATFQGSTLALTGDINVTTTVEVVGYPEGVTGVSFNQFGASTARNPWGVIGGVATYTAPTFSLPVFTDLVWKVLDSLPETRPDYDDSAWTNADHTTSTNPFPFMTPTSLYGSDYGFNAGNLIYRGHFTANGKEDNAGTFSVNCTGGLAFGFSVWLDNTFLGSWPGNALDESNQQTLTLPALTAGQQVNLTVLIDQMGMKEAASIGSNAMKTPRGIMGYGLSGHANTDITWKITGNLGGEQYVDKTRGPLNEGGLFAERNGYHLPNPPSDPWALGKPFNGLSAAGVYFYTTNFNLNIPAGYDVPLAFQFERTATDDSATQNYRCQLYVNGYQFGKFINNIGPQYTFPVPEGILNYKGVNYIGLSLWSLSGAGSVVKGLQLISTATIQSGFGTVALSPQPSWTARPGAY</sequence>
<dbReference type="Pfam" id="PF13364">
    <property type="entry name" value="BetaGal_ABD2"/>
    <property type="match status" value="2"/>
</dbReference>
<keyword evidence="13" id="KW-1185">Reference proteome</keyword>
<dbReference type="InterPro" id="IPR036833">
    <property type="entry name" value="BetaGal_dom3_sf"/>
</dbReference>
<dbReference type="InterPro" id="IPR018954">
    <property type="entry name" value="Betagal_dom2"/>
</dbReference>
<dbReference type="EMBL" id="JBEFKJ010000023">
    <property type="protein sequence ID" value="KAL2039908.1"/>
    <property type="molecule type" value="Genomic_DNA"/>
</dbReference>
<name>A0ABR4A986_9LECA</name>
<dbReference type="InterPro" id="IPR025300">
    <property type="entry name" value="BetaGal_jelly_roll_dom"/>
</dbReference>
<dbReference type="PRINTS" id="PR00742">
    <property type="entry name" value="GLHYDRLASE35"/>
</dbReference>
<dbReference type="Pfam" id="PF01301">
    <property type="entry name" value="Glyco_hydro_35"/>
    <property type="match status" value="1"/>
</dbReference>
<keyword evidence="4 10" id="KW-0732">Signal</keyword>
<feature type="chain" id="PRO_5047129270" description="Beta-galactosidase" evidence="10">
    <location>
        <begin position="22"/>
        <end position="1007"/>
    </location>
</feature>
<dbReference type="InterPro" id="IPR025972">
    <property type="entry name" value="BetaGal_dom3"/>
</dbReference>
<gene>
    <name evidence="12" type="ORF">N7G274_007311</name>
</gene>
<organism evidence="12 13">
    <name type="scientific">Stereocaulon virgatum</name>
    <dbReference type="NCBI Taxonomy" id="373712"/>
    <lineage>
        <taxon>Eukaryota</taxon>
        <taxon>Fungi</taxon>
        <taxon>Dikarya</taxon>
        <taxon>Ascomycota</taxon>
        <taxon>Pezizomycotina</taxon>
        <taxon>Lecanoromycetes</taxon>
        <taxon>OSLEUM clade</taxon>
        <taxon>Lecanoromycetidae</taxon>
        <taxon>Lecanorales</taxon>
        <taxon>Lecanorineae</taxon>
        <taxon>Stereocaulaceae</taxon>
        <taxon>Stereocaulon</taxon>
    </lineage>
</organism>
<dbReference type="InterPro" id="IPR008979">
    <property type="entry name" value="Galactose-bd-like_sf"/>
</dbReference>
<dbReference type="SUPFAM" id="SSF49785">
    <property type="entry name" value="Galactose-binding domain-like"/>
    <property type="match status" value="2"/>
</dbReference>
<dbReference type="InterPro" id="IPR019801">
    <property type="entry name" value="Glyco_hydro_35_CS"/>
</dbReference>
<dbReference type="InterPro" id="IPR031330">
    <property type="entry name" value="Gly_Hdrlase_35_cat"/>
</dbReference>
<keyword evidence="6" id="KW-0325">Glycoprotein</keyword>
<dbReference type="SUPFAM" id="SSF51445">
    <property type="entry name" value="(Trans)glycosidases"/>
    <property type="match status" value="1"/>
</dbReference>
<proteinExistence type="inferred from homology"/>
<evidence type="ECO:0000256" key="2">
    <source>
        <dbReference type="ARBA" id="ARBA00009809"/>
    </source>
</evidence>
<evidence type="ECO:0000256" key="8">
    <source>
        <dbReference type="RuleBase" id="RU000675"/>
    </source>
</evidence>
<evidence type="ECO:0000259" key="11">
    <source>
        <dbReference type="SMART" id="SM01029"/>
    </source>
</evidence>
<dbReference type="SMART" id="SM01029">
    <property type="entry name" value="BetaGal_dom2"/>
    <property type="match status" value="1"/>
</dbReference>
<dbReference type="Pfam" id="PF13363">
    <property type="entry name" value="BetaGal_dom3"/>
    <property type="match status" value="1"/>
</dbReference>
<dbReference type="InterPro" id="IPR001944">
    <property type="entry name" value="Glycoside_Hdrlase_35"/>
</dbReference>
<protein>
    <recommendedName>
        <fullName evidence="3 8">Beta-galactosidase</fullName>
        <ecNumber evidence="3 8">3.2.1.23</ecNumber>
    </recommendedName>
</protein>
<keyword evidence="5 8" id="KW-0378">Hydrolase</keyword>
<evidence type="ECO:0000256" key="3">
    <source>
        <dbReference type="ARBA" id="ARBA00012756"/>
    </source>
</evidence>